<gene>
    <name evidence="1" type="ORF">SAMN02745148_00013</name>
</gene>
<dbReference type="AlphaFoldDB" id="A0A1M4S8P8"/>
<dbReference type="RefSeq" id="WP_072818401.1">
    <property type="nucleotide sequence ID" value="NZ_FQUJ01000002.1"/>
</dbReference>
<protein>
    <submittedName>
        <fullName evidence="1">Uncharacterized protein</fullName>
    </submittedName>
</protein>
<name>A0A1M4S8P8_9GAMM</name>
<accession>A0A1M4S8P8</accession>
<dbReference type="STRING" id="1121942.SAMN02745148_00013"/>
<organism evidence="1 2">
    <name type="scientific">Modicisalibacter ilicicola DSM 19980</name>
    <dbReference type="NCBI Taxonomy" id="1121942"/>
    <lineage>
        <taxon>Bacteria</taxon>
        <taxon>Pseudomonadati</taxon>
        <taxon>Pseudomonadota</taxon>
        <taxon>Gammaproteobacteria</taxon>
        <taxon>Oceanospirillales</taxon>
        <taxon>Halomonadaceae</taxon>
        <taxon>Modicisalibacter</taxon>
    </lineage>
</organism>
<dbReference type="Proteomes" id="UP000184346">
    <property type="component" value="Unassembled WGS sequence"/>
</dbReference>
<proteinExistence type="predicted"/>
<keyword evidence="2" id="KW-1185">Reference proteome</keyword>
<evidence type="ECO:0000313" key="1">
    <source>
        <dbReference type="EMBL" id="SHE28538.1"/>
    </source>
</evidence>
<sequence>MLNEAIEIRELKTSEDNQSRYEVYDSDTGTSLGVFDTYEDAQYEVDSMKSSNRAIWKDGEDADPGTD</sequence>
<dbReference type="OrthoDB" id="6169918at2"/>
<dbReference type="EMBL" id="FQUJ01000002">
    <property type="protein sequence ID" value="SHE28538.1"/>
    <property type="molecule type" value="Genomic_DNA"/>
</dbReference>
<reference evidence="1 2" key="1">
    <citation type="submission" date="2016-11" db="EMBL/GenBank/DDBJ databases">
        <authorList>
            <person name="Jaros S."/>
            <person name="Januszkiewicz K."/>
            <person name="Wedrychowicz H."/>
        </authorList>
    </citation>
    <scope>NUCLEOTIDE SEQUENCE [LARGE SCALE GENOMIC DNA]</scope>
    <source>
        <strain evidence="1 2">DSM 19980</strain>
    </source>
</reference>
<evidence type="ECO:0000313" key="2">
    <source>
        <dbReference type="Proteomes" id="UP000184346"/>
    </source>
</evidence>